<dbReference type="PANTHER" id="PTHR21377:SF1">
    <property type="entry name" value="PROTEIN FAM210A"/>
    <property type="match status" value="1"/>
</dbReference>
<dbReference type="AlphaFoldDB" id="A0A6M2DC63"/>
<keyword evidence="5 7" id="KW-0472">Membrane</keyword>
<accession>A0A6M2DC63</accession>
<evidence type="ECO:0000256" key="6">
    <source>
        <dbReference type="SAM" id="MobiDB-lite"/>
    </source>
</evidence>
<dbReference type="InterPro" id="IPR009688">
    <property type="entry name" value="FAM210A/B-like_dom"/>
</dbReference>
<feature type="transmembrane region" description="Helical" evidence="7">
    <location>
        <begin position="104"/>
        <end position="125"/>
    </location>
</feature>
<feature type="compositionally biased region" description="Basic and acidic residues" evidence="6">
    <location>
        <begin position="76"/>
        <end position="85"/>
    </location>
</feature>
<evidence type="ECO:0000256" key="3">
    <source>
        <dbReference type="ARBA" id="ARBA00022989"/>
    </source>
</evidence>
<protein>
    <submittedName>
        <fullName evidence="9">Putative conserved plasma membrane protein</fullName>
    </submittedName>
</protein>
<comment type="subcellular location">
    <subcellularLocation>
        <location evidence="1">Membrane</location>
        <topology evidence="1">Single-pass membrane protein</topology>
    </subcellularLocation>
</comment>
<proteinExistence type="predicted"/>
<feature type="region of interest" description="Disordered" evidence="6">
    <location>
        <begin position="62"/>
        <end position="85"/>
    </location>
</feature>
<keyword evidence="3 7" id="KW-1133">Transmembrane helix</keyword>
<reference evidence="9" key="1">
    <citation type="submission" date="2020-03" db="EMBL/GenBank/DDBJ databases">
        <title>Transcriptomic Profiling of the Digestive Tract of the Rat Flea, Xenopsylla cheopis, Following Blood Feeding and Infection with Yersinia pestis.</title>
        <authorList>
            <person name="Bland D.M."/>
            <person name="Martens C.A."/>
            <person name="Virtaneva K."/>
            <person name="Kanakabandi K."/>
            <person name="Long D."/>
            <person name="Rosenke R."/>
            <person name="Saturday G.A."/>
            <person name="Hoyt F.H."/>
            <person name="Bruno D.P."/>
            <person name="Ribeiro J.M.C."/>
            <person name="Hinnebusch J."/>
        </authorList>
    </citation>
    <scope>NUCLEOTIDE SEQUENCE</scope>
</reference>
<dbReference type="PANTHER" id="PTHR21377">
    <property type="entry name" value="PROTEIN FAM210B, MITOCHONDRIAL"/>
    <property type="match status" value="1"/>
</dbReference>
<dbReference type="Pfam" id="PF06916">
    <property type="entry name" value="FAM210A-B_dom"/>
    <property type="match status" value="1"/>
</dbReference>
<dbReference type="GO" id="GO:0016020">
    <property type="term" value="C:membrane"/>
    <property type="evidence" value="ECO:0007669"/>
    <property type="project" value="UniProtKB-SubCell"/>
</dbReference>
<feature type="domain" description="DUF1279" evidence="8">
    <location>
        <begin position="95"/>
        <end position="181"/>
    </location>
</feature>
<evidence type="ECO:0000256" key="1">
    <source>
        <dbReference type="ARBA" id="ARBA00004167"/>
    </source>
</evidence>
<dbReference type="EMBL" id="GIIL01000187">
    <property type="protein sequence ID" value="NOV43913.1"/>
    <property type="molecule type" value="Transcribed_RNA"/>
</dbReference>
<evidence type="ECO:0000256" key="4">
    <source>
        <dbReference type="ARBA" id="ARBA00023054"/>
    </source>
</evidence>
<evidence type="ECO:0000256" key="2">
    <source>
        <dbReference type="ARBA" id="ARBA00022692"/>
    </source>
</evidence>
<evidence type="ECO:0000256" key="5">
    <source>
        <dbReference type="ARBA" id="ARBA00023136"/>
    </source>
</evidence>
<dbReference type="InterPro" id="IPR045866">
    <property type="entry name" value="FAM210A/B-like"/>
</dbReference>
<organism evidence="9">
    <name type="scientific">Xenopsylla cheopis</name>
    <name type="common">Oriental rat flea</name>
    <name type="synonym">Pulex cheopis</name>
    <dbReference type="NCBI Taxonomy" id="163159"/>
    <lineage>
        <taxon>Eukaryota</taxon>
        <taxon>Metazoa</taxon>
        <taxon>Ecdysozoa</taxon>
        <taxon>Arthropoda</taxon>
        <taxon>Hexapoda</taxon>
        <taxon>Insecta</taxon>
        <taxon>Pterygota</taxon>
        <taxon>Neoptera</taxon>
        <taxon>Endopterygota</taxon>
        <taxon>Siphonaptera</taxon>
        <taxon>Pulicidae</taxon>
        <taxon>Xenopsyllinae</taxon>
        <taxon>Xenopsylla</taxon>
    </lineage>
</organism>
<dbReference type="GO" id="GO:0005739">
    <property type="term" value="C:mitochondrion"/>
    <property type="evidence" value="ECO:0007669"/>
    <property type="project" value="TreeGrafter"/>
</dbReference>
<keyword evidence="2 7" id="KW-0812">Transmembrane</keyword>
<evidence type="ECO:0000313" key="9">
    <source>
        <dbReference type="EMBL" id="NOV43913.1"/>
    </source>
</evidence>
<sequence>MNSVTLTRRCALFGWKHITKTKSNYNIYTKQRQQLRFNQIFDSQITYTRTYTTRKDSNNVNVTPLIKTDKDDEPTDKDKEKDVKDDGTKKVGLFKKFKQMYRDYWYVLIPVHVVTSTCWAGLFYYTAKSGVDVIAVLESIKVSPAIIENIRDSNMGYIALTYALYKIATPARYAVTLAGTTISINYLKRWGYLRPVPSREKLKDMYKERKDALHEKYQERKEGIQEIYQAKREVLKSKKRNLWEDIVKRNQSDK</sequence>
<evidence type="ECO:0000256" key="7">
    <source>
        <dbReference type="SAM" id="Phobius"/>
    </source>
</evidence>
<name>A0A6M2DC63_XENCH</name>
<evidence type="ECO:0000259" key="8">
    <source>
        <dbReference type="Pfam" id="PF06916"/>
    </source>
</evidence>
<keyword evidence="4" id="KW-0175">Coiled coil</keyword>